<reference evidence="1" key="1">
    <citation type="journal article" date="2015" name="Nature">
        <title>Complex archaea that bridge the gap between prokaryotes and eukaryotes.</title>
        <authorList>
            <person name="Spang A."/>
            <person name="Saw J.H."/>
            <person name="Jorgensen S.L."/>
            <person name="Zaremba-Niedzwiedzka K."/>
            <person name="Martijn J."/>
            <person name="Lind A.E."/>
            <person name="van Eijk R."/>
            <person name="Schleper C."/>
            <person name="Guy L."/>
            <person name="Ettema T.J."/>
        </authorList>
    </citation>
    <scope>NUCLEOTIDE SEQUENCE</scope>
</reference>
<dbReference type="AlphaFoldDB" id="A0A0F9JD27"/>
<accession>A0A0F9JD27</accession>
<protein>
    <submittedName>
        <fullName evidence="1">Uncharacterized protein</fullName>
    </submittedName>
</protein>
<proteinExistence type="predicted"/>
<dbReference type="EMBL" id="LAZR01018295">
    <property type="protein sequence ID" value="KKL96937.1"/>
    <property type="molecule type" value="Genomic_DNA"/>
</dbReference>
<sequence length="56" mass="6282">MTDKLTLHLCDLYQIANVAVGYKRYDRLIWVANVYAKESGLTSTAAYKAIERAVSS</sequence>
<organism evidence="1">
    <name type="scientific">marine sediment metagenome</name>
    <dbReference type="NCBI Taxonomy" id="412755"/>
    <lineage>
        <taxon>unclassified sequences</taxon>
        <taxon>metagenomes</taxon>
        <taxon>ecological metagenomes</taxon>
    </lineage>
</organism>
<evidence type="ECO:0000313" key="1">
    <source>
        <dbReference type="EMBL" id="KKL96937.1"/>
    </source>
</evidence>
<gene>
    <name evidence="1" type="ORF">LCGC14_1839460</name>
</gene>
<comment type="caution">
    <text evidence="1">The sequence shown here is derived from an EMBL/GenBank/DDBJ whole genome shotgun (WGS) entry which is preliminary data.</text>
</comment>
<name>A0A0F9JD27_9ZZZZ</name>